<feature type="transmembrane region" description="Helical" evidence="8">
    <location>
        <begin position="257"/>
        <end position="278"/>
    </location>
</feature>
<dbReference type="Pfam" id="PF13231">
    <property type="entry name" value="PMT_2"/>
    <property type="match status" value="1"/>
</dbReference>
<keyword evidence="2" id="KW-1003">Cell membrane</keyword>
<feature type="transmembrane region" description="Helical" evidence="8">
    <location>
        <begin position="6"/>
        <end position="25"/>
    </location>
</feature>
<feature type="transmembrane region" description="Helical" evidence="8">
    <location>
        <begin position="200"/>
        <end position="219"/>
    </location>
</feature>
<keyword evidence="5 8" id="KW-0812">Transmembrane</keyword>
<feature type="transmembrane region" description="Helical" evidence="8">
    <location>
        <begin position="312"/>
        <end position="330"/>
    </location>
</feature>
<evidence type="ECO:0000256" key="5">
    <source>
        <dbReference type="ARBA" id="ARBA00022692"/>
    </source>
</evidence>
<keyword evidence="3" id="KW-0328">Glycosyltransferase</keyword>
<evidence type="ECO:0000256" key="6">
    <source>
        <dbReference type="ARBA" id="ARBA00022989"/>
    </source>
</evidence>
<evidence type="ECO:0000259" key="9">
    <source>
        <dbReference type="Pfam" id="PF13231"/>
    </source>
</evidence>
<accession>A0A3A4NFR6</accession>
<protein>
    <recommendedName>
        <fullName evidence="9">Glycosyltransferase RgtA/B/C/D-like domain-containing protein</fullName>
    </recommendedName>
</protein>
<evidence type="ECO:0000256" key="3">
    <source>
        <dbReference type="ARBA" id="ARBA00022676"/>
    </source>
</evidence>
<organism evidence="10 11">
    <name type="scientific">Abyssobacteria bacterium (strain SURF_5)</name>
    <dbReference type="NCBI Taxonomy" id="2093360"/>
    <lineage>
        <taxon>Bacteria</taxon>
        <taxon>Pseudomonadati</taxon>
        <taxon>Candidatus Hydrogenedentota</taxon>
        <taxon>Candidatus Abyssobacteria</taxon>
    </lineage>
</organism>
<reference evidence="10 11" key="1">
    <citation type="journal article" date="2017" name="ISME J.">
        <title>Energy and carbon metabolisms in a deep terrestrial subsurface fluid microbial community.</title>
        <authorList>
            <person name="Momper L."/>
            <person name="Jungbluth S.P."/>
            <person name="Lee M.D."/>
            <person name="Amend J.P."/>
        </authorList>
    </citation>
    <scope>NUCLEOTIDE SEQUENCE [LARGE SCALE GENOMIC DNA]</scope>
    <source>
        <strain evidence="10">SURF_5</strain>
    </source>
</reference>
<feature type="transmembrane region" description="Helical" evidence="8">
    <location>
        <begin position="337"/>
        <end position="356"/>
    </location>
</feature>
<gene>
    <name evidence="10" type="ORF">C4520_16300</name>
</gene>
<comment type="subcellular location">
    <subcellularLocation>
        <location evidence="1">Cell membrane</location>
        <topology evidence="1">Multi-pass membrane protein</topology>
    </subcellularLocation>
</comment>
<evidence type="ECO:0000256" key="8">
    <source>
        <dbReference type="SAM" id="Phobius"/>
    </source>
</evidence>
<evidence type="ECO:0000256" key="2">
    <source>
        <dbReference type="ARBA" id="ARBA00022475"/>
    </source>
</evidence>
<dbReference type="PANTHER" id="PTHR33908">
    <property type="entry name" value="MANNOSYLTRANSFERASE YKCB-RELATED"/>
    <property type="match status" value="1"/>
</dbReference>
<evidence type="ECO:0000256" key="4">
    <source>
        <dbReference type="ARBA" id="ARBA00022679"/>
    </source>
</evidence>
<evidence type="ECO:0000313" key="10">
    <source>
        <dbReference type="EMBL" id="RJP17525.1"/>
    </source>
</evidence>
<evidence type="ECO:0000256" key="1">
    <source>
        <dbReference type="ARBA" id="ARBA00004651"/>
    </source>
</evidence>
<evidence type="ECO:0000256" key="7">
    <source>
        <dbReference type="ARBA" id="ARBA00023136"/>
    </source>
</evidence>
<dbReference type="PANTHER" id="PTHR33908:SF11">
    <property type="entry name" value="MEMBRANE PROTEIN"/>
    <property type="match status" value="1"/>
</dbReference>
<name>A0A3A4NFR6_ABYX5</name>
<feature type="transmembrane region" description="Helical" evidence="8">
    <location>
        <begin position="285"/>
        <end position="306"/>
    </location>
</feature>
<feature type="transmembrane region" description="Helical" evidence="8">
    <location>
        <begin position="132"/>
        <end position="150"/>
    </location>
</feature>
<proteinExistence type="predicted"/>
<dbReference type="GO" id="GO:0005886">
    <property type="term" value="C:plasma membrane"/>
    <property type="evidence" value="ECO:0007669"/>
    <property type="project" value="UniProtKB-SubCell"/>
</dbReference>
<comment type="caution">
    <text evidence="10">The sequence shown here is derived from an EMBL/GenBank/DDBJ whole genome shotgun (WGS) entry which is preliminary data.</text>
</comment>
<dbReference type="GO" id="GO:0016763">
    <property type="term" value="F:pentosyltransferase activity"/>
    <property type="evidence" value="ECO:0007669"/>
    <property type="project" value="TreeGrafter"/>
</dbReference>
<sequence>MDEKKASLLPLLFLSAAAVCTIYLFSRYSGNSLNYNESHNLIYAASRTPIQLLKIDDMHPPGFYLFMRYWQKAAGKSEIFLRFPSLIFSLVSILLVYKAGRSLFDANTGALAALLFAVTRLNVQAANSIRPYALMTLLFLMSLVSFLEIIRDNRTRSHLLNSAAILGAFFLHYYAIFFAMCQLLYLLIDFRSRRPQLNKWLIFQGAAAILFLPFAYIAATHQLRMVNPSGGADILSFSNFVRLLYSMSPLSQKYSPHISAIMFGVAACFTALAAFGLLPLRQNKLLLLVLATPMLVVAILSNAAGLKFFQPYHFTYLLPAFVLAVAHALLKFGKTGYVIGAGVALAALMIPLQTPIPDWKACSEYLQTHMHPGDKVLICPDLNDALLYYWPDAQIIPISGVSRDTDEPRRVWLVLVYKDIYYTVSAKDALLDWFRYLNFSDEPIEAGIKNVDIIVLTRGAGNSLFQSSSATTEGRKGIVEPEGG</sequence>
<dbReference type="EMBL" id="QZKU01000114">
    <property type="protein sequence ID" value="RJP17525.1"/>
    <property type="molecule type" value="Genomic_DNA"/>
</dbReference>
<keyword evidence="4" id="KW-0808">Transferase</keyword>
<keyword evidence="6 8" id="KW-1133">Transmembrane helix</keyword>
<dbReference type="AlphaFoldDB" id="A0A3A4NFR6"/>
<dbReference type="InterPro" id="IPR038731">
    <property type="entry name" value="RgtA/B/C-like"/>
</dbReference>
<feature type="transmembrane region" description="Helical" evidence="8">
    <location>
        <begin position="162"/>
        <end position="188"/>
    </location>
</feature>
<feature type="domain" description="Glycosyltransferase RgtA/B/C/D-like" evidence="9">
    <location>
        <begin position="59"/>
        <end position="213"/>
    </location>
</feature>
<dbReference type="Proteomes" id="UP000265882">
    <property type="component" value="Unassembled WGS sequence"/>
</dbReference>
<keyword evidence="7 8" id="KW-0472">Membrane</keyword>
<feature type="transmembrane region" description="Helical" evidence="8">
    <location>
        <begin position="79"/>
        <end position="97"/>
    </location>
</feature>
<dbReference type="InterPro" id="IPR050297">
    <property type="entry name" value="LipidA_mod_glycosyltrf_83"/>
</dbReference>
<evidence type="ECO:0000313" key="11">
    <source>
        <dbReference type="Proteomes" id="UP000265882"/>
    </source>
</evidence>
<dbReference type="GO" id="GO:0009103">
    <property type="term" value="P:lipopolysaccharide biosynthetic process"/>
    <property type="evidence" value="ECO:0007669"/>
    <property type="project" value="UniProtKB-ARBA"/>
</dbReference>